<evidence type="ECO:0000313" key="5">
    <source>
        <dbReference type="Proteomes" id="UP001210925"/>
    </source>
</evidence>
<dbReference type="Gene3D" id="1.10.30.10">
    <property type="entry name" value="High mobility group box domain"/>
    <property type="match status" value="1"/>
</dbReference>
<dbReference type="SMART" id="SM00398">
    <property type="entry name" value="HMG"/>
    <property type="match status" value="1"/>
</dbReference>
<keyword evidence="1" id="KW-0539">Nucleus</keyword>
<sequence>MNAFFYYRSQFKAQIEETCSTTNSNEISKVAAARWKNEPDDVKKIYRDMSKKAYDAFKLKVASFLLQHPDFEWNKKKKVVDISSQPRMILPKRKVRQLNEKLQQAIKEETLGDYSDKVESDTPTYFDTSSESSEASPKKLDRVSFYSPHRTETPTNPSFDELVVSFIREFDPTYGHKVVDFEDLVESCLKEFNPLYSY</sequence>
<dbReference type="Pfam" id="PF00505">
    <property type="entry name" value="HMG_box"/>
    <property type="match status" value="1"/>
</dbReference>
<dbReference type="Proteomes" id="UP001210925">
    <property type="component" value="Unassembled WGS sequence"/>
</dbReference>
<feature type="DNA-binding region" description="HMG box" evidence="1">
    <location>
        <begin position="1"/>
        <end position="65"/>
    </location>
</feature>
<accession>A0AAD5UK17</accession>
<keyword evidence="1" id="KW-0238">DNA-binding</keyword>
<keyword evidence="5" id="KW-1185">Reference proteome</keyword>
<evidence type="ECO:0000313" key="4">
    <source>
        <dbReference type="EMBL" id="KAJ3256997.1"/>
    </source>
</evidence>
<dbReference type="GO" id="GO:0005634">
    <property type="term" value="C:nucleus"/>
    <property type="evidence" value="ECO:0007669"/>
    <property type="project" value="UniProtKB-UniRule"/>
</dbReference>
<comment type="caution">
    <text evidence="4">The sequence shown here is derived from an EMBL/GenBank/DDBJ whole genome shotgun (WGS) entry which is preliminary data.</text>
</comment>
<dbReference type="EMBL" id="JADGKB010000043">
    <property type="protein sequence ID" value="KAJ3256997.1"/>
    <property type="molecule type" value="Genomic_DNA"/>
</dbReference>
<evidence type="ECO:0000256" key="1">
    <source>
        <dbReference type="PROSITE-ProRule" id="PRU00267"/>
    </source>
</evidence>
<evidence type="ECO:0000259" key="3">
    <source>
        <dbReference type="PROSITE" id="PS50118"/>
    </source>
</evidence>
<dbReference type="PROSITE" id="PS50118">
    <property type="entry name" value="HMG_BOX_2"/>
    <property type="match status" value="1"/>
</dbReference>
<dbReference type="InterPro" id="IPR036910">
    <property type="entry name" value="HMG_box_dom_sf"/>
</dbReference>
<protein>
    <recommendedName>
        <fullName evidence="3">HMG box domain-containing protein</fullName>
    </recommendedName>
</protein>
<feature type="region of interest" description="Disordered" evidence="2">
    <location>
        <begin position="113"/>
        <end position="134"/>
    </location>
</feature>
<gene>
    <name evidence="4" type="ORF">HK103_004980</name>
</gene>
<dbReference type="AlphaFoldDB" id="A0AAD5UK17"/>
<evidence type="ECO:0000256" key="2">
    <source>
        <dbReference type="SAM" id="MobiDB-lite"/>
    </source>
</evidence>
<feature type="domain" description="HMG box" evidence="3">
    <location>
        <begin position="1"/>
        <end position="65"/>
    </location>
</feature>
<name>A0AAD5UK17_9FUNG</name>
<organism evidence="4 5">
    <name type="scientific">Boothiomyces macroporosus</name>
    <dbReference type="NCBI Taxonomy" id="261099"/>
    <lineage>
        <taxon>Eukaryota</taxon>
        <taxon>Fungi</taxon>
        <taxon>Fungi incertae sedis</taxon>
        <taxon>Chytridiomycota</taxon>
        <taxon>Chytridiomycota incertae sedis</taxon>
        <taxon>Chytridiomycetes</taxon>
        <taxon>Rhizophydiales</taxon>
        <taxon>Terramycetaceae</taxon>
        <taxon>Boothiomyces</taxon>
    </lineage>
</organism>
<dbReference type="GO" id="GO:0003677">
    <property type="term" value="F:DNA binding"/>
    <property type="evidence" value="ECO:0007669"/>
    <property type="project" value="UniProtKB-UniRule"/>
</dbReference>
<feature type="compositionally biased region" description="Polar residues" evidence="2">
    <location>
        <begin position="121"/>
        <end position="134"/>
    </location>
</feature>
<reference evidence="4" key="1">
    <citation type="submission" date="2020-05" db="EMBL/GenBank/DDBJ databases">
        <title>Phylogenomic resolution of chytrid fungi.</title>
        <authorList>
            <person name="Stajich J.E."/>
            <person name="Amses K."/>
            <person name="Simmons R."/>
            <person name="Seto K."/>
            <person name="Myers J."/>
            <person name="Bonds A."/>
            <person name="Quandt C.A."/>
            <person name="Barry K."/>
            <person name="Liu P."/>
            <person name="Grigoriev I."/>
            <person name="Longcore J.E."/>
            <person name="James T.Y."/>
        </authorList>
    </citation>
    <scope>NUCLEOTIDE SEQUENCE</scope>
    <source>
        <strain evidence="4">PLAUS21</strain>
    </source>
</reference>
<proteinExistence type="predicted"/>
<dbReference type="InterPro" id="IPR009071">
    <property type="entry name" value="HMG_box_dom"/>
</dbReference>
<dbReference type="SUPFAM" id="SSF47095">
    <property type="entry name" value="HMG-box"/>
    <property type="match status" value="1"/>
</dbReference>